<keyword evidence="10" id="KW-0720">Serine protease</keyword>
<dbReference type="GO" id="GO:0004252">
    <property type="term" value="F:serine-type endopeptidase activity"/>
    <property type="evidence" value="ECO:0007669"/>
    <property type="project" value="UniProtKB-UniRule"/>
</dbReference>
<dbReference type="PANTHER" id="PTHR43394:SF1">
    <property type="entry name" value="ATP-BINDING CASSETTE SUB-FAMILY B MEMBER 10, MITOCHONDRIAL"/>
    <property type="match status" value="1"/>
</dbReference>
<dbReference type="Gene3D" id="3.40.50.200">
    <property type="entry name" value="Peptidase S8/S53 domain"/>
    <property type="match status" value="1"/>
</dbReference>
<keyword evidence="15" id="KW-1185">Reference proteome</keyword>
<organism evidence="14 15">
    <name type="scientific">Blastochloris tepida</name>
    <dbReference type="NCBI Taxonomy" id="2233851"/>
    <lineage>
        <taxon>Bacteria</taxon>
        <taxon>Pseudomonadati</taxon>
        <taxon>Pseudomonadota</taxon>
        <taxon>Alphaproteobacteria</taxon>
        <taxon>Hyphomicrobiales</taxon>
        <taxon>Blastochloridaceae</taxon>
        <taxon>Blastochloris</taxon>
    </lineage>
</organism>
<dbReference type="PROSITE" id="PS50893">
    <property type="entry name" value="ABC_TRANSPORTER_2"/>
    <property type="match status" value="1"/>
</dbReference>
<evidence type="ECO:0000256" key="2">
    <source>
        <dbReference type="ARBA" id="ARBA00005417"/>
    </source>
</evidence>
<comment type="similarity">
    <text evidence="10">Belongs to the peptidase S8 family.</text>
</comment>
<feature type="transmembrane region" description="Helical" evidence="11">
    <location>
        <begin position="53"/>
        <end position="77"/>
    </location>
</feature>
<evidence type="ECO:0000256" key="11">
    <source>
        <dbReference type="SAM" id="Phobius"/>
    </source>
</evidence>
<proteinExistence type="inferred from homology"/>
<evidence type="ECO:0000259" key="12">
    <source>
        <dbReference type="PROSITE" id="PS50893"/>
    </source>
</evidence>
<dbReference type="Pfam" id="PF00005">
    <property type="entry name" value="ABC_tran"/>
    <property type="match status" value="1"/>
</dbReference>
<evidence type="ECO:0000256" key="6">
    <source>
        <dbReference type="ARBA" id="ARBA00022741"/>
    </source>
</evidence>
<dbReference type="GO" id="GO:0006508">
    <property type="term" value="P:proteolysis"/>
    <property type="evidence" value="ECO:0007669"/>
    <property type="project" value="UniProtKB-KW"/>
</dbReference>
<dbReference type="Pfam" id="PF00664">
    <property type="entry name" value="ABC_membrane"/>
    <property type="match status" value="1"/>
</dbReference>
<dbReference type="AlphaFoldDB" id="A0A348G093"/>
<comment type="subcellular location">
    <subcellularLocation>
        <location evidence="1">Cell membrane</location>
        <topology evidence="1">Multi-pass membrane protein</topology>
    </subcellularLocation>
</comment>
<evidence type="ECO:0000256" key="1">
    <source>
        <dbReference type="ARBA" id="ARBA00004651"/>
    </source>
</evidence>
<dbReference type="GO" id="GO:0005886">
    <property type="term" value="C:plasma membrane"/>
    <property type="evidence" value="ECO:0007669"/>
    <property type="project" value="UniProtKB-SubCell"/>
</dbReference>
<evidence type="ECO:0000256" key="10">
    <source>
        <dbReference type="PROSITE-ProRule" id="PRU01240"/>
    </source>
</evidence>
<keyword evidence="3" id="KW-0813">Transport</keyword>
<keyword evidence="5 11" id="KW-0812">Transmembrane</keyword>
<dbReference type="InterPro" id="IPR036640">
    <property type="entry name" value="ABC1_TM_sf"/>
</dbReference>
<dbReference type="OrthoDB" id="5288404at2"/>
<evidence type="ECO:0000313" key="14">
    <source>
        <dbReference type="EMBL" id="BBF92976.1"/>
    </source>
</evidence>
<dbReference type="InterPro" id="IPR027417">
    <property type="entry name" value="P-loop_NTPase"/>
</dbReference>
<dbReference type="GO" id="GO:0005524">
    <property type="term" value="F:ATP binding"/>
    <property type="evidence" value="ECO:0007669"/>
    <property type="project" value="UniProtKB-KW"/>
</dbReference>
<evidence type="ECO:0000256" key="7">
    <source>
        <dbReference type="ARBA" id="ARBA00022840"/>
    </source>
</evidence>
<sequence>MSSPGPDWLLRFVAPHRRRLALVLATALATTALGLAPPYLTRALIDDGLLGRNTSVVVGCCALMLGAALAGTALAAFNRWHYVTVSARTLFALRETLLAHLQCLPPRFFAARPLGDLMTRVDGDLAEVQRFLIDTLLAATTGTLALIGLVAMMAMLSPALLLVAVVAVPAQLAVVRALRPRVERQTRALRERTGAISSFFIETLGAMKLVQSAGAEARERTRLDGLHQGLLGDLRRLEITSALAGGLPGLIGGVATALVFLAGGAMVMEDQLTVGTLVAFVTYMARAAGPANTLIGLPLAWRRAAVSFGRVGEILAEPAAVSDPASPLSLPAKAQGALTLEQIGFAYGPSAPVVLDNVAAVIPGGAKVAVTGASGAGKSTLIDLLHRHYDPTAGRILLDGIDLRHLPLATLRRRIAVVSQDAPLLAGTFADNIRYANPSADDAAVRRAADLAEVSAFADQLPHGLDSRIGERGATLSGGQRQRLAIARALLQDPLVLVLDEATSAVDATTARRIIAAIDTLFADRTRIVVSHHPEALANADVVLTLQRDIARATAPVSVGLVDSGASQPLAAAARFTIDGEAVAMTEPGPDRLGHGTAVADIIRQTTRAPLLLAQVFDDRAATPAAVAAALDWLVEKGARVVNLSIGLTTDRAVLREACARAVAKNVLLVASVPAIGPTVYPAAYPGVVRVTGDARCQGAEIAFIGTGRAAFGASPRNAGPQGAGPAGASIAAARVSAALAAILTEAPDLSATAALDRLAERASHHGPQRRPEIAR</sequence>
<dbReference type="PROSITE" id="PS50929">
    <property type="entry name" value="ABC_TM1F"/>
    <property type="match status" value="1"/>
</dbReference>
<keyword evidence="6" id="KW-0547">Nucleotide-binding</keyword>
<dbReference type="InterPro" id="IPR036852">
    <property type="entry name" value="Peptidase_S8/S53_dom_sf"/>
</dbReference>
<dbReference type="PANTHER" id="PTHR43394">
    <property type="entry name" value="ATP-DEPENDENT PERMEASE MDL1, MITOCHONDRIAL"/>
    <property type="match status" value="1"/>
</dbReference>
<evidence type="ECO:0000256" key="3">
    <source>
        <dbReference type="ARBA" id="ARBA00022448"/>
    </source>
</evidence>
<dbReference type="RefSeq" id="WP_126399243.1">
    <property type="nucleotide sequence ID" value="NZ_AP018907.1"/>
</dbReference>
<feature type="transmembrane region" description="Helical" evidence="11">
    <location>
        <begin position="159"/>
        <end position="178"/>
    </location>
</feature>
<keyword evidence="7" id="KW-0067">ATP-binding</keyword>
<dbReference type="SUPFAM" id="SSF52743">
    <property type="entry name" value="Subtilisin-like"/>
    <property type="match status" value="1"/>
</dbReference>
<gene>
    <name evidence="14" type="ORF">BLTE_16610</name>
</gene>
<feature type="domain" description="ABC transporter" evidence="12">
    <location>
        <begin position="338"/>
        <end position="573"/>
    </location>
</feature>
<name>A0A348G093_9HYPH</name>
<evidence type="ECO:0000256" key="8">
    <source>
        <dbReference type="ARBA" id="ARBA00022989"/>
    </source>
</evidence>
<dbReference type="EMBL" id="AP018907">
    <property type="protein sequence ID" value="BBF92976.1"/>
    <property type="molecule type" value="Genomic_DNA"/>
</dbReference>
<evidence type="ECO:0000313" key="15">
    <source>
        <dbReference type="Proteomes" id="UP000266934"/>
    </source>
</evidence>
<dbReference type="GO" id="GO:0016887">
    <property type="term" value="F:ATP hydrolysis activity"/>
    <property type="evidence" value="ECO:0007669"/>
    <property type="project" value="InterPro"/>
</dbReference>
<dbReference type="CDD" id="cd07346">
    <property type="entry name" value="ABC_6TM_exporters"/>
    <property type="match status" value="1"/>
</dbReference>
<evidence type="ECO:0000259" key="13">
    <source>
        <dbReference type="PROSITE" id="PS50929"/>
    </source>
</evidence>
<comment type="similarity">
    <text evidence="2">Belongs to the ABC transporter superfamily.</text>
</comment>
<dbReference type="Pfam" id="PF00082">
    <property type="entry name" value="Peptidase_S8"/>
    <property type="match status" value="1"/>
</dbReference>
<keyword evidence="9 11" id="KW-0472">Membrane</keyword>
<dbReference type="FunFam" id="3.40.50.300:FF:000299">
    <property type="entry name" value="ABC transporter ATP-binding protein/permease"/>
    <property type="match status" value="1"/>
</dbReference>
<evidence type="ECO:0000256" key="4">
    <source>
        <dbReference type="ARBA" id="ARBA00022475"/>
    </source>
</evidence>
<dbReference type="SMART" id="SM00382">
    <property type="entry name" value="AAA"/>
    <property type="match status" value="1"/>
</dbReference>
<keyword evidence="4" id="KW-1003">Cell membrane</keyword>
<keyword evidence="8 11" id="KW-1133">Transmembrane helix</keyword>
<dbReference type="PROSITE" id="PS00211">
    <property type="entry name" value="ABC_TRANSPORTER_1"/>
    <property type="match status" value="1"/>
</dbReference>
<protein>
    <submittedName>
        <fullName evidence="14">ABC transporter permease</fullName>
    </submittedName>
</protein>
<feature type="transmembrane region" description="Helical" evidence="11">
    <location>
        <begin position="242"/>
        <end position="268"/>
    </location>
</feature>
<dbReference type="SUPFAM" id="SSF52540">
    <property type="entry name" value="P-loop containing nucleoside triphosphate hydrolases"/>
    <property type="match status" value="1"/>
</dbReference>
<evidence type="ECO:0000256" key="9">
    <source>
        <dbReference type="ARBA" id="ARBA00023136"/>
    </source>
</evidence>
<dbReference type="Gene3D" id="3.40.50.300">
    <property type="entry name" value="P-loop containing nucleotide triphosphate hydrolases"/>
    <property type="match status" value="1"/>
</dbReference>
<dbReference type="InterPro" id="IPR011527">
    <property type="entry name" value="ABC1_TM_dom"/>
</dbReference>
<dbReference type="InterPro" id="IPR003593">
    <property type="entry name" value="AAA+_ATPase"/>
</dbReference>
<dbReference type="GO" id="GO:0015421">
    <property type="term" value="F:ABC-type oligopeptide transporter activity"/>
    <property type="evidence" value="ECO:0007669"/>
    <property type="project" value="TreeGrafter"/>
</dbReference>
<feature type="active site" description="Charge relay system" evidence="10">
    <location>
        <position position="563"/>
    </location>
</feature>
<feature type="domain" description="ABC transmembrane type-1" evidence="13">
    <location>
        <begin position="21"/>
        <end position="297"/>
    </location>
</feature>
<dbReference type="Gene3D" id="1.20.1560.10">
    <property type="entry name" value="ABC transporter type 1, transmembrane domain"/>
    <property type="match status" value="1"/>
</dbReference>
<reference evidence="14 15" key="1">
    <citation type="submission" date="2018-08" db="EMBL/GenBank/DDBJ databases">
        <title>Complete genome sequencing of Blastochloris tepida GI.</title>
        <authorList>
            <person name="Tsukatani Y."/>
            <person name="Mori H."/>
        </authorList>
    </citation>
    <scope>NUCLEOTIDE SEQUENCE [LARGE SCALE GENOMIC DNA]</scope>
    <source>
        <strain evidence="14 15">GI</strain>
    </source>
</reference>
<keyword evidence="10" id="KW-0378">Hydrolase</keyword>
<dbReference type="InterPro" id="IPR000209">
    <property type="entry name" value="Peptidase_S8/S53_dom"/>
</dbReference>
<dbReference type="InterPro" id="IPR003439">
    <property type="entry name" value="ABC_transporter-like_ATP-bd"/>
</dbReference>
<evidence type="ECO:0000256" key="5">
    <source>
        <dbReference type="ARBA" id="ARBA00022692"/>
    </source>
</evidence>
<accession>A0A348G093</accession>
<dbReference type="KEGG" id="blag:BLTE_16610"/>
<feature type="active site" description="Charge relay system" evidence="10">
    <location>
        <position position="730"/>
    </location>
</feature>
<dbReference type="SUPFAM" id="SSF90123">
    <property type="entry name" value="ABC transporter transmembrane region"/>
    <property type="match status" value="1"/>
</dbReference>
<dbReference type="InterPro" id="IPR039421">
    <property type="entry name" value="Type_1_exporter"/>
</dbReference>
<dbReference type="PROSITE" id="PS51892">
    <property type="entry name" value="SUBTILASE"/>
    <property type="match status" value="1"/>
</dbReference>
<feature type="active site" description="Charge relay system" evidence="10">
    <location>
        <position position="595"/>
    </location>
</feature>
<feature type="transmembrane region" description="Helical" evidence="11">
    <location>
        <begin position="131"/>
        <end position="153"/>
    </location>
</feature>
<keyword evidence="10" id="KW-0645">Protease</keyword>
<dbReference type="Proteomes" id="UP000266934">
    <property type="component" value="Chromosome"/>
</dbReference>
<dbReference type="InterPro" id="IPR017871">
    <property type="entry name" value="ABC_transporter-like_CS"/>
</dbReference>